<comment type="caution">
    <text evidence="2">The sequence shown here is derived from an EMBL/GenBank/DDBJ whole genome shotgun (WGS) entry which is preliminary data.</text>
</comment>
<accession>A0AAN9AD78</accession>
<dbReference type="PANTHER" id="PTHR10151:SF114">
    <property type="entry name" value="ECTONUCLEOTIDE PYROPHOSPHATASE_PHOSPHODIESTERASE C27A7.3"/>
    <property type="match status" value="1"/>
</dbReference>
<dbReference type="EMBL" id="JAXCGZ010002629">
    <property type="protein sequence ID" value="KAK7083709.1"/>
    <property type="molecule type" value="Genomic_DNA"/>
</dbReference>
<dbReference type="AlphaFoldDB" id="A0AAN9AD78"/>
<dbReference type="Gene3D" id="3.40.720.10">
    <property type="entry name" value="Alkaline Phosphatase, subunit A"/>
    <property type="match status" value="1"/>
</dbReference>
<evidence type="ECO:0000313" key="2">
    <source>
        <dbReference type="EMBL" id="KAK7083709.1"/>
    </source>
</evidence>
<feature type="chain" id="PRO_5042825430" evidence="1">
    <location>
        <begin position="21"/>
        <end position="231"/>
    </location>
</feature>
<sequence length="231" mass="25152">MNESSGAQVLLLATLGVASSNPVLPSPRAECPVSYGNILPTLIISLDGFRADYLDRGLTPTIDALSKAGVMAPYMKASFPTVTFPNHYSIVTGKLSATYFWPGSDADIGGQHPTHGFPFNDSTPFEDRVDQVLDWIVLPEETRPSWISLYFNEPDHTGHEAGPDSTEVDTQLVYVDLMVTRLMDGLEMAGLTPCVNIIVVVDHGMALSGANYVIKLADYIPDLYDTAYTYT</sequence>
<evidence type="ECO:0000256" key="1">
    <source>
        <dbReference type="SAM" id="SignalP"/>
    </source>
</evidence>
<reference evidence="2 3" key="1">
    <citation type="submission" date="2023-11" db="EMBL/GenBank/DDBJ databases">
        <title>Halocaridina rubra genome assembly.</title>
        <authorList>
            <person name="Smith C."/>
        </authorList>
    </citation>
    <scope>NUCLEOTIDE SEQUENCE [LARGE SCALE GENOMIC DNA]</scope>
    <source>
        <strain evidence="2">EP-1</strain>
        <tissue evidence="2">Whole</tissue>
    </source>
</reference>
<feature type="signal peptide" evidence="1">
    <location>
        <begin position="1"/>
        <end position="20"/>
    </location>
</feature>
<dbReference type="CDD" id="cd16018">
    <property type="entry name" value="Enpp"/>
    <property type="match status" value="1"/>
</dbReference>
<dbReference type="InterPro" id="IPR017850">
    <property type="entry name" value="Alkaline_phosphatase_core_sf"/>
</dbReference>
<proteinExistence type="predicted"/>
<gene>
    <name evidence="2" type="ORF">SK128_014599</name>
</gene>
<protein>
    <submittedName>
        <fullName evidence="2">Uncharacterized protein</fullName>
    </submittedName>
</protein>
<keyword evidence="3" id="KW-1185">Reference proteome</keyword>
<evidence type="ECO:0000313" key="3">
    <source>
        <dbReference type="Proteomes" id="UP001381693"/>
    </source>
</evidence>
<organism evidence="2 3">
    <name type="scientific">Halocaridina rubra</name>
    <name type="common">Hawaiian red shrimp</name>
    <dbReference type="NCBI Taxonomy" id="373956"/>
    <lineage>
        <taxon>Eukaryota</taxon>
        <taxon>Metazoa</taxon>
        <taxon>Ecdysozoa</taxon>
        <taxon>Arthropoda</taxon>
        <taxon>Crustacea</taxon>
        <taxon>Multicrustacea</taxon>
        <taxon>Malacostraca</taxon>
        <taxon>Eumalacostraca</taxon>
        <taxon>Eucarida</taxon>
        <taxon>Decapoda</taxon>
        <taxon>Pleocyemata</taxon>
        <taxon>Caridea</taxon>
        <taxon>Atyoidea</taxon>
        <taxon>Atyidae</taxon>
        <taxon>Halocaridina</taxon>
    </lineage>
</organism>
<keyword evidence="1" id="KW-0732">Signal</keyword>
<dbReference type="InterPro" id="IPR002591">
    <property type="entry name" value="Phosphodiest/P_Trfase"/>
</dbReference>
<dbReference type="SUPFAM" id="SSF53649">
    <property type="entry name" value="Alkaline phosphatase-like"/>
    <property type="match status" value="1"/>
</dbReference>
<dbReference type="PANTHER" id="PTHR10151">
    <property type="entry name" value="ECTONUCLEOTIDE PYROPHOSPHATASE/PHOSPHODIESTERASE"/>
    <property type="match status" value="1"/>
</dbReference>
<name>A0AAN9AD78_HALRR</name>
<dbReference type="Proteomes" id="UP001381693">
    <property type="component" value="Unassembled WGS sequence"/>
</dbReference>
<dbReference type="Pfam" id="PF01663">
    <property type="entry name" value="Phosphodiest"/>
    <property type="match status" value="2"/>
</dbReference>